<reference evidence="1 2" key="1">
    <citation type="submission" date="2015-07" db="EMBL/GenBank/DDBJ databases">
        <title>High-quality genome of monoxenous trypanosomatid Leptomonas pyrrhocoris.</title>
        <authorList>
            <person name="Flegontov P."/>
            <person name="Butenko A."/>
            <person name="Firsov S."/>
            <person name="Vlcek C."/>
            <person name="Logacheva M.D."/>
            <person name="Field M."/>
            <person name="Filatov D."/>
            <person name="Flegontova O."/>
            <person name="Gerasimov E."/>
            <person name="Jackson A.P."/>
            <person name="Kelly S."/>
            <person name="Opperdoes F."/>
            <person name="O'Reilly A."/>
            <person name="Votypka J."/>
            <person name="Yurchenko V."/>
            <person name="Lukes J."/>
        </authorList>
    </citation>
    <scope>NUCLEOTIDE SEQUENCE [LARGE SCALE GENOMIC DNA]</scope>
    <source>
        <strain evidence="1">H10</strain>
    </source>
</reference>
<dbReference type="VEuPathDB" id="TriTrypDB:LpyrH10_34_0080"/>
<dbReference type="Proteomes" id="UP000037923">
    <property type="component" value="Unassembled WGS sequence"/>
</dbReference>
<dbReference type="GeneID" id="26909988"/>
<keyword evidence="2" id="KW-1185">Reference proteome</keyword>
<evidence type="ECO:0000313" key="2">
    <source>
        <dbReference type="Proteomes" id="UP000037923"/>
    </source>
</evidence>
<name>A0A0M9FPX4_LEPPY</name>
<dbReference type="RefSeq" id="XP_015652012.1">
    <property type="nucleotide sequence ID" value="XM_015809337.1"/>
</dbReference>
<comment type="caution">
    <text evidence="1">The sequence shown here is derived from an EMBL/GenBank/DDBJ whole genome shotgun (WGS) entry which is preliminary data.</text>
</comment>
<proteinExistence type="predicted"/>
<dbReference type="AlphaFoldDB" id="A0A0M9FPX4"/>
<accession>A0A0M9FPX4</accession>
<protein>
    <submittedName>
        <fullName evidence="1">Uncharacterized protein</fullName>
    </submittedName>
</protein>
<organism evidence="1 2">
    <name type="scientific">Leptomonas pyrrhocoris</name>
    <name type="common">Firebug parasite</name>
    <dbReference type="NCBI Taxonomy" id="157538"/>
    <lineage>
        <taxon>Eukaryota</taxon>
        <taxon>Discoba</taxon>
        <taxon>Euglenozoa</taxon>
        <taxon>Kinetoplastea</taxon>
        <taxon>Metakinetoplastina</taxon>
        <taxon>Trypanosomatida</taxon>
        <taxon>Trypanosomatidae</taxon>
        <taxon>Leishmaniinae</taxon>
        <taxon>Leptomonas</taxon>
    </lineage>
</organism>
<evidence type="ECO:0000313" key="1">
    <source>
        <dbReference type="EMBL" id="KPA73573.1"/>
    </source>
</evidence>
<dbReference type="EMBL" id="LGTL01000034">
    <property type="protein sequence ID" value="KPA73573.1"/>
    <property type="molecule type" value="Genomic_DNA"/>
</dbReference>
<gene>
    <name evidence="1" type="ORF">ABB37_09705</name>
</gene>
<sequence>MDASFRVATGRPGAGAFHLAPPRPPVFSPRIAALCLVAVALAVRAVHAGVGIAGALRRGGRAGSGAGLCSSPFWRVLRVLGEGLAFGDGRQENVVRIFLDIHQHLDRLDVERGVVQLHPCEAKLVQKRLPQIRATHPWSSAASLFPWSTCGAARTSVSIPGLSWRGRSCICCVTRAAKEVHCGE</sequence>